<dbReference type="InterPro" id="IPR006009">
    <property type="entry name" value="GlcNAc_MurG"/>
</dbReference>
<keyword evidence="2 10" id="KW-0132">Cell division</keyword>
<dbReference type="GO" id="GO:0009252">
    <property type="term" value="P:peptidoglycan biosynthetic process"/>
    <property type="evidence" value="ECO:0007669"/>
    <property type="project" value="UniProtKB-UniRule"/>
</dbReference>
<dbReference type="GO" id="GO:0005886">
    <property type="term" value="C:plasma membrane"/>
    <property type="evidence" value="ECO:0007669"/>
    <property type="project" value="UniProtKB-SubCell"/>
</dbReference>
<keyword evidence="5 10" id="KW-0133">Cell shape</keyword>
<evidence type="ECO:0000313" key="14">
    <source>
        <dbReference type="EMBL" id="OGE86679.1"/>
    </source>
</evidence>
<feature type="transmembrane region" description="Helical" evidence="11">
    <location>
        <begin position="132"/>
        <end position="150"/>
    </location>
</feature>
<keyword evidence="3 10" id="KW-0328">Glycosyltransferase</keyword>
<keyword evidence="6 10" id="KW-0573">Peptidoglycan synthesis</keyword>
<dbReference type="EMBL" id="MFES01000001">
    <property type="protein sequence ID" value="OGE86679.1"/>
    <property type="molecule type" value="Genomic_DNA"/>
</dbReference>
<reference evidence="14 15" key="1">
    <citation type="journal article" date="2016" name="Nat. Commun.">
        <title>Thousands of microbial genomes shed light on interconnected biogeochemical processes in an aquifer system.</title>
        <authorList>
            <person name="Anantharaman K."/>
            <person name="Brown C.T."/>
            <person name="Hug L.A."/>
            <person name="Sharon I."/>
            <person name="Castelle C.J."/>
            <person name="Probst A.J."/>
            <person name="Thomas B.C."/>
            <person name="Singh A."/>
            <person name="Wilkins M.J."/>
            <person name="Karaoz U."/>
            <person name="Brodie E.L."/>
            <person name="Williams K.H."/>
            <person name="Hubbard S.S."/>
            <person name="Banfield J.F."/>
        </authorList>
    </citation>
    <scope>NUCLEOTIDE SEQUENCE [LARGE SCALE GENOMIC DNA]</scope>
</reference>
<evidence type="ECO:0000256" key="8">
    <source>
        <dbReference type="ARBA" id="ARBA00023306"/>
    </source>
</evidence>
<keyword evidence="11" id="KW-1133">Transmembrane helix</keyword>
<comment type="pathway">
    <text evidence="10">Cell wall biogenesis; peptidoglycan biosynthesis.</text>
</comment>
<dbReference type="GO" id="GO:0051991">
    <property type="term" value="F:UDP-N-acetyl-D-glucosamine:N-acetylmuramoyl-L-alanyl-D-glutamyl-meso-2,6-diaminopimelyl-D-alanyl-D-alanine-diphosphoundecaprenol 4-beta-N-acetylglucosaminlytransferase activity"/>
    <property type="evidence" value="ECO:0007669"/>
    <property type="project" value="RHEA"/>
</dbReference>
<dbReference type="GO" id="GO:0071555">
    <property type="term" value="P:cell wall organization"/>
    <property type="evidence" value="ECO:0007669"/>
    <property type="project" value="UniProtKB-KW"/>
</dbReference>
<dbReference type="InterPro" id="IPR004276">
    <property type="entry name" value="GlycoTrans_28_N"/>
</dbReference>
<comment type="function">
    <text evidence="10">Cell wall formation. Catalyzes the transfer of a GlcNAc subunit on undecaprenyl-pyrophosphoryl-MurNAc-pentapeptide (lipid intermediate I) to form undecaprenyl-pyrophosphoryl-MurNAc-(pentapeptide)GlcNAc (lipid intermediate II).</text>
</comment>
<proteinExistence type="inferred from homology"/>
<keyword evidence="9 10" id="KW-0961">Cell wall biogenesis/degradation</keyword>
<evidence type="ECO:0000256" key="3">
    <source>
        <dbReference type="ARBA" id="ARBA00022676"/>
    </source>
</evidence>
<evidence type="ECO:0000256" key="6">
    <source>
        <dbReference type="ARBA" id="ARBA00022984"/>
    </source>
</evidence>
<evidence type="ECO:0000256" key="11">
    <source>
        <dbReference type="SAM" id="Phobius"/>
    </source>
</evidence>
<keyword evidence="8 10" id="KW-0131">Cell cycle</keyword>
<dbReference type="GO" id="GO:0051301">
    <property type="term" value="P:cell division"/>
    <property type="evidence" value="ECO:0007669"/>
    <property type="project" value="UniProtKB-KW"/>
</dbReference>
<protein>
    <recommendedName>
        <fullName evidence="10">UDP-N-acetylglucosamine--N-acetylmuramyl-(pentapeptide) pyrophosphoryl-undecaprenol N-acetylglucosamine transferase</fullName>
        <ecNumber evidence="10">2.4.1.227</ecNumber>
    </recommendedName>
    <alternativeName>
        <fullName evidence="10">Undecaprenyl-PP-MurNAc-pentapeptide-UDPGlcNAc GlcNAc transferase</fullName>
    </alternativeName>
</protein>
<gene>
    <name evidence="10" type="primary">murG</name>
    <name evidence="14" type="ORF">A3J48_01940</name>
</gene>
<dbReference type="InterPro" id="IPR007235">
    <property type="entry name" value="Glyco_trans_28_C"/>
</dbReference>
<evidence type="ECO:0000256" key="2">
    <source>
        <dbReference type="ARBA" id="ARBA00022618"/>
    </source>
</evidence>
<dbReference type="HAMAP" id="MF_00033">
    <property type="entry name" value="MurG"/>
    <property type="match status" value="1"/>
</dbReference>
<dbReference type="PANTHER" id="PTHR21015:SF22">
    <property type="entry name" value="GLYCOSYLTRANSFERASE"/>
    <property type="match status" value="1"/>
</dbReference>
<dbReference type="CDD" id="cd03785">
    <property type="entry name" value="GT28_MurG"/>
    <property type="match status" value="1"/>
</dbReference>
<dbReference type="EC" id="2.4.1.227" evidence="10"/>
<feature type="binding site" evidence="10">
    <location>
        <position position="224"/>
    </location>
    <ligand>
        <name>UDP-N-acetyl-alpha-D-glucosamine</name>
        <dbReference type="ChEBI" id="CHEBI:57705"/>
    </ligand>
</feature>
<dbReference type="PANTHER" id="PTHR21015">
    <property type="entry name" value="UDP-N-ACETYLGLUCOSAMINE--N-ACETYLMURAMYL-(PENTAPEPTIDE) PYROPHOSPHORYL-UNDECAPRENOL N-ACETYLGLUCOSAMINE TRANSFERASE 1"/>
    <property type="match status" value="1"/>
</dbReference>
<keyword evidence="4 10" id="KW-0808">Transferase</keyword>
<dbReference type="Proteomes" id="UP000176786">
    <property type="component" value="Unassembled WGS sequence"/>
</dbReference>
<name>A0A1F5P9P7_9BACT</name>
<dbReference type="GO" id="GO:0050511">
    <property type="term" value="F:undecaprenyldiphospho-muramoylpentapeptide beta-N-acetylglucosaminyltransferase activity"/>
    <property type="evidence" value="ECO:0007669"/>
    <property type="project" value="UniProtKB-UniRule"/>
</dbReference>
<dbReference type="AlphaFoldDB" id="A0A1F5P9P7"/>
<keyword evidence="1 10" id="KW-1003">Cell membrane</keyword>
<dbReference type="Pfam" id="PF03033">
    <property type="entry name" value="Glyco_transf_28"/>
    <property type="match status" value="1"/>
</dbReference>
<evidence type="ECO:0000259" key="12">
    <source>
        <dbReference type="Pfam" id="PF03033"/>
    </source>
</evidence>
<comment type="caution">
    <text evidence="14">The sequence shown here is derived from an EMBL/GenBank/DDBJ whole genome shotgun (WGS) entry which is preliminary data.</text>
</comment>
<sequence length="416" mass="45339">MNQSNLGLTRLSRVQGDTEHLIEGVVSLQRDQSGGGNTEIGQERAGERALPRLKSAAHKPAKTILFAGGGTGGPVTPLLAIAEVIKAERPELNLIFVGGNSGPERKLAEGAGLKFYSIPTVKWRRYFSWTNIYDLFVLPIAVAKSMLLLIRHGVGVVVNAGSYVGVPVIWAAWLLRRKILIHHQDIELSLSTKLTMPLASSMSVVFPEQKKYSPYALVAGNPVRNFLSKGNRHQGLDMFKLDSNRPVVFVFGGGGGSLRINELIEASVNGLLDRGVQVIHQTGRHVSSSYDFLAHISPGYYRIQFLTTETPDAYAAADIVVSRAGLANISELSYLGKTAIIIPIPDSHQEANARLLAEKNAAVVLNEKELSGEKLSEEIIKLIQDKEKQKVISQNIFNLMPHGAANTIAQLVYKLL</sequence>
<evidence type="ECO:0000313" key="15">
    <source>
        <dbReference type="Proteomes" id="UP000176786"/>
    </source>
</evidence>
<feature type="binding site" evidence="10">
    <location>
        <begin position="71"/>
        <end position="73"/>
    </location>
    <ligand>
        <name>UDP-N-acetyl-alpha-D-glucosamine</name>
        <dbReference type="ChEBI" id="CHEBI:57705"/>
    </ligand>
</feature>
<evidence type="ECO:0000256" key="9">
    <source>
        <dbReference type="ARBA" id="ARBA00023316"/>
    </source>
</evidence>
<organism evidence="14 15">
    <name type="scientific">Candidatus Doudnabacteria bacterium RIFCSPHIGHO2_02_FULL_46_11</name>
    <dbReference type="NCBI Taxonomy" id="1817832"/>
    <lineage>
        <taxon>Bacteria</taxon>
        <taxon>Candidatus Doudnaibacteriota</taxon>
    </lineage>
</organism>
<accession>A0A1F5P9P7</accession>
<dbReference type="GO" id="GO:0005975">
    <property type="term" value="P:carbohydrate metabolic process"/>
    <property type="evidence" value="ECO:0007669"/>
    <property type="project" value="InterPro"/>
</dbReference>
<comment type="catalytic activity">
    <reaction evidence="10">
        <text>di-trans,octa-cis-undecaprenyl diphospho-N-acetyl-alpha-D-muramoyl-L-alanyl-D-glutamyl-meso-2,6-diaminopimeloyl-D-alanyl-D-alanine + UDP-N-acetyl-alpha-D-glucosamine = di-trans,octa-cis-undecaprenyl diphospho-[N-acetyl-alpha-D-glucosaminyl-(1-&gt;4)]-N-acetyl-alpha-D-muramoyl-L-alanyl-D-glutamyl-meso-2,6-diaminopimeloyl-D-alanyl-D-alanine + UDP + H(+)</text>
        <dbReference type="Rhea" id="RHEA:31227"/>
        <dbReference type="ChEBI" id="CHEBI:15378"/>
        <dbReference type="ChEBI" id="CHEBI:57705"/>
        <dbReference type="ChEBI" id="CHEBI:58223"/>
        <dbReference type="ChEBI" id="CHEBI:61387"/>
        <dbReference type="ChEBI" id="CHEBI:61388"/>
        <dbReference type="EC" id="2.4.1.227"/>
    </reaction>
</comment>
<evidence type="ECO:0000256" key="1">
    <source>
        <dbReference type="ARBA" id="ARBA00022475"/>
    </source>
</evidence>
<dbReference type="Pfam" id="PF04101">
    <property type="entry name" value="Glyco_tran_28_C"/>
    <property type="match status" value="1"/>
</dbReference>
<feature type="binding site" evidence="10">
    <location>
        <position position="349"/>
    </location>
    <ligand>
        <name>UDP-N-acetyl-alpha-D-glucosamine</name>
        <dbReference type="ChEBI" id="CHEBI:57705"/>
    </ligand>
</feature>
<evidence type="ECO:0000256" key="5">
    <source>
        <dbReference type="ARBA" id="ARBA00022960"/>
    </source>
</evidence>
<evidence type="ECO:0000259" key="13">
    <source>
        <dbReference type="Pfam" id="PF04101"/>
    </source>
</evidence>
<dbReference type="Gene3D" id="3.40.50.2000">
    <property type="entry name" value="Glycogen Phosphorylase B"/>
    <property type="match status" value="2"/>
</dbReference>
<keyword evidence="11" id="KW-0812">Transmembrane</keyword>
<comment type="similarity">
    <text evidence="10">Belongs to the glycosyltransferase 28 family. MurG subfamily.</text>
</comment>
<keyword evidence="7 10" id="KW-0472">Membrane</keyword>
<evidence type="ECO:0000256" key="7">
    <source>
        <dbReference type="ARBA" id="ARBA00023136"/>
    </source>
</evidence>
<feature type="transmembrane region" description="Helical" evidence="11">
    <location>
        <begin position="156"/>
        <end position="175"/>
    </location>
</feature>
<evidence type="ECO:0000256" key="4">
    <source>
        <dbReference type="ARBA" id="ARBA00022679"/>
    </source>
</evidence>
<dbReference type="GO" id="GO:0008360">
    <property type="term" value="P:regulation of cell shape"/>
    <property type="evidence" value="ECO:0007669"/>
    <property type="project" value="UniProtKB-KW"/>
</dbReference>
<comment type="subcellular location">
    <subcellularLocation>
        <location evidence="10">Cell membrane</location>
        <topology evidence="10">Peripheral membrane protein</topology>
        <orientation evidence="10">Cytoplasmic side</orientation>
    </subcellularLocation>
</comment>
<comment type="caution">
    <text evidence="10">Lacks conserved residue(s) required for the propagation of feature annotation.</text>
</comment>
<feature type="domain" description="Glycosyltransferase family 28 N-terminal" evidence="12">
    <location>
        <begin position="64"/>
        <end position="200"/>
    </location>
</feature>
<evidence type="ECO:0000256" key="10">
    <source>
        <dbReference type="HAMAP-Rule" id="MF_00033"/>
    </source>
</evidence>
<dbReference type="UniPathway" id="UPA00219"/>
<feature type="domain" description="Glycosyl transferase family 28 C-terminal" evidence="13">
    <location>
        <begin position="247"/>
        <end position="391"/>
    </location>
</feature>
<dbReference type="SUPFAM" id="SSF53756">
    <property type="entry name" value="UDP-Glycosyltransferase/glycogen phosphorylase"/>
    <property type="match status" value="1"/>
</dbReference>
<dbReference type="STRING" id="1817832.A3J48_01940"/>